<name>A0ABD0N9D2_CIRMR</name>
<proteinExistence type="predicted"/>
<dbReference type="AlphaFoldDB" id="A0ABD0N9D2"/>
<sequence>KLGKEHKKLRSDMEGAGARVDRVEREMDYIETKNPPKPCVKAADKMVEQDVVVKERKKEEFFELSGESGELSLDS</sequence>
<comment type="caution">
    <text evidence="1">The sequence shown here is derived from an EMBL/GenBank/DDBJ whole genome shotgun (WGS) entry which is preliminary data.</text>
</comment>
<accession>A0ABD0N9D2</accession>
<dbReference type="EMBL" id="JAMKFB020000023">
    <property type="protein sequence ID" value="KAL0158215.1"/>
    <property type="molecule type" value="Genomic_DNA"/>
</dbReference>
<protein>
    <submittedName>
        <fullName evidence="1">Uncharacterized protein</fullName>
    </submittedName>
</protein>
<gene>
    <name evidence="1" type="ORF">M9458_046291</name>
</gene>
<evidence type="ECO:0000313" key="2">
    <source>
        <dbReference type="Proteomes" id="UP001529510"/>
    </source>
</evidence>
<evidence type="ECO:0000313" key="1">
    <source>
        <dbReference type="EMBL" id="KAL0158215.1"/>
    </source>
</evidence>
<feature type="non-terminal residue" evidence="1">
    <location>
        <position position="1"/>
    </location>
</feature>
<reference evidence="1 2" key="1">
    <citation type="submission" date="2024-05" db="EMBL/GenBank/DDBJ databases">
        <title>Genome sequencing and assembly of Indian major carp, Cirrhinus mrigala (Hamilton, 1822).</title>
        <authorList>
            <person name="Mohindra V."/>
            <person name="Chowdhury L.M."/>
            <person name="Lal K."/>
            <person name="Jena J.K."/>
        </authorList>
    </citation>
    <scope>NUCLEOTIDE SEQUENCE [LARGE SCALE GENOMIC DNA]</scope>
    <source>
        <strain evidence="1">CM1030</strain>
        <tissue evidence="1">Blood</tissue>
    </source>
</reference>
<dbReference type="Proteomes" id="UP001529510">
    <property type="component" value="Unassembled WGS sequence"/>
</dbReference>
<organism evidence="1 2">
    <name type="scientific">Cirrhinus mrigala</name>
    <name type="common">Mrigala</name>
    <dbReference type="NCBI Taxonomy" id="683832"/>
    <lineage>
        <taxon>Eukaryota</taxon>
        <taxon>Metazoa</taxon>
        <taxon>Chordata</taxon>
        <taxon>Craniata</taxon>
        <taxon>Vertebrata</taxon>
        <taxon>Euteleostomi</taxon>
        <taxon>Actinopterygii</taxon>
        <taxon>Neopterygii</taxon>
        <taxon>Teleostei</taxon>
        <taxon>Ostariophysi</taxon>
        <taxon>Cypriniformes</taxon>
        <taxon>Cyprinidae</taxon>
        <taxon>Labeoninae</taxon>
        <taxon>Labeonini</taxon>
        <taxon>Cirrhinus</taxon>
    </lineage>
</organism>
<keyword evidence="2" id="KW-1185">Reference proteome</keyword>